<dbReference type="EMBL" id="CP044016">
    <property type="protein sequence ID" value="QES90661.1"/>
    <property type="molecule type" value="Genomic_DNA"/>
</dbReference>
<proteinExistence type="predicted"/>
<dbReference type="Proteomes" id="UP000292424">
    <property type="component" value="Chromosome"/>
</dbReference>
<evidence type="ECO:0000259" key="1">
    <source>
        <dbReference type="Pfam" id="PF01740"/>
    </source>
</evidence>
<organism evidence="2 3">
    <name type="scientific">Rhizosphaericola mali</name>
    <dbReference type="NCBI Taxonomy" id="2545455"/>
    <lineage>
        <taxon>Bacteria</taxon>
        <taxon>Pseudomonadati</taxon>
        <taxon>Bacteroidota</taxon>
        <taxon>Chitinophagia</taxon>
        <taxon>Chitinophagales</taxon>
        <taxon>Chitinophagaceae</taxon>
        <taxon>Rhizosphaericola</taxon>
    </lineage>
</organism>
<dbReference type="InterPro" id="IPR036513">
    <property type="entry name" value="STAS_dom_sf"/>
</dbReference>
<dbReference type="Pfam" id="PF01740">
    <property type="entry name" value="STAS"/>
    <property type="match status" value="1"/>
</dbReference>
<dbReference type="AlphaFoldDB" id="A0A5P2GG43"/>
<evidence type="ECO:0000313" key="3">
    <source>
        <dbReference type="Proteomes" id="UP000292424"/>
    </source>
</evidence>
<keyword evidence="3" id="KW-1185">Reference proteome</keyword>
<dbReference type="KEGG" id="arac:E0W69_019045"/>
<evidence type="ECO:0000313" key="2">
    <source>
        <dbReference type="EMBL" id="QES90661.1"/>
    </source>
</evidence>
<dbReference type="SUPFAM" id="SSF52091">
    <property type="entry name" value="SpoIIaa-like"/>
    <property type="match status" value="1"/>
</dbReference>
<protein>
    <submittedName>
        <fullName evidence="2">STAS domain-containing protein</fullName>
    </submittedName>
</protein>
<dbReference type="Gene3D" id="3.30.750.24">
    <property type="entry name" value="STAS domain"/>
    <property type="match status" value="1"/>
</dbReference>
<feature type="domain" description="STAS" evidence="1">
    <location>
        <begin position="22"/>
        <end position="108"/>
    </location>
</feature>
<accession>A0A5P2GG43</accession>
<name>A0A5P2GG43_9BACT</name>
<dbReference type="RefSeq" id="WP_131331646.1">
    <property type="nucleotide sequence ID" value="NZ_CP044016.1"/>
</dbReference>
<sequence>MSDFKFDTKEKFNVITSNFADLSDNTADELIAVASNLLKGTVKNVIIKCNTIQTISENAAFKLQQLYVLFLENNASLVFCEIQSEVRLKLEALDISEMLNITPTESEAWDIVQMEEIERDLLKED</sequence>
<gene>
    <name evidence="2" type="ORF">E0W69_019045</name>
</gene>
<reference evidence="2 3" key="1">
    <citation type="submission" date="2019-09" db="EMBL/GenBank/DDBJ databases">
        <title>Complete genome sequence of Arachidicoccus sp. B3-10 isolated from apple orchard soil.</title>
        <authorList>
            <person name="Kim H.S."/>
            <person name="Han K.-I."/>
            <person name="Suh M.K."/>
            <person name="Lee K.C."/>
            <person name="Eom M.K."/>
            <person name="Kim J.-S."/>
            <person name="Kang S.W."/>
            <person name="Sin Y."/>
            <person name="Lee J.-S."/>
        </authorList>
    </citation>
    <scope>NUCLEOTIDE SEQUENCE [LARGE SCALE GENOMIC DNA]</scope>
    <source>
        <strain evidence="2 3">B3-10</strain>
    </source>
</reference>
<dbReference type="OrthoDB" id="667243at2"/>
<dbReference type="InterPro" id="IPR002645">
    <property type="entry name" value="STAS_dom"/>
</dbReference>